<dbReference type="InterPro" id="IPR000719">
    <property type="entry name" value="Prot_kinase_dom"/>
</dbReference>
<keyword evidence="5" id="KW-0723">Serine/threonine-protein kinase</keyword>
<reference evidence="8 10" key="2">
    <citation type="submission" date="2018-11" db="EMBL/GenBank/DDBJ databases">
        <authorList>
            <consortium name="Pathogen Informatics"/>
        </authorList>
    </citation>
    <scope>NUCLEOTIDE SEQUENCE [LARGE SCALE GENOMIC DNA]</scope>
</reference>
<dbReference type="FunFam" id="1.10.510.10:FF:000571">
    <property type="entry name" value="Maternal embryonic leucine zipper kinase"/>
    <property type="match status" value="1"/>
</dbReference>
<proteinExistence type="inferred from homology"/>
<gene>
    <name evidence="8" type="ORF">DME_LOCUS8960</name>
</gene>
<evidence type="ECO:0000313" key="11">
    <source>
        <dbReference type="WBParaSite" id="DME_0000516101-mRNA-1"/>
    </source>
</evidence>
<dbReference type="OrthoDB" id="40902at2759"/>
<dbReference type="InterPro" id="IPR011009">
    <property type="entry name" value="Kinase-like_dom_sf"/>
</dbReference>
<accession>A0A0N4UCZ2</accession>
<dbReference type="PROSITE" id="PS00108">
    <property type="entry name" value="PROTEIN_KINASE_ST"/>
    <property type="match status" value="1"/>
</dbReference>
<keyword evidence="3 4" id="KW-0067">ATP-binding</keyword>
<dbReference type="Pfam" id="PF00069">
    <property type="entry name" value="Pkinase"/>
    <property type="match status" value="1"/>
</dbReference>
<evidence type="ECO:0000256" key="1">
    <source>
        <dbReference type="ARBA" id="ARBA00001946"/>
    </source>
</evidence>
<comment type="similarity">
    <text evidence="5">Belongs to the protein kinase superfamily.</text>
</comment>
<dbReference type="GO" id="GO:0004674">
    <property type="term" value="F:protein serine/threonine kinase activity"/>
    <property type="evidence" value="ECO:0007669"/>
    <property type="project" value="UniProtKB-KW"/>
</dbReference>
<dbReference type="PROSITE" id="PS50011">
    <property type="entry name" value="PROTEIN_KINASE_DOM"/>
    <property type="match status" value="1"/>
</dbReference>
<dbReference type="EMBL" id="UYYG01001174">
    <property type="protein sequence ID" value="VDN58987.1"/>
    <property type="molecule type" value="Genomic_DNA"/>
</dbReference>
<evidence type="ECO:0000313" key="8">
    <source>
        <dbReference type="EMBL" id="VDN58987.1"/>
    </source>
</evidence>
<feature type="binding site" evidence="4">
    <location>
        <position position="50"/>
    </location>
    <ligand>
        <name>ATP</name>
        <dbReference type="ChEBI" id="CHEBI:30616"/>
    </ligand>
</feature>
<keyword evidence="5" id="KW-0808">Transferase</keyword>
<evidence type="ECO:0000313" key="9">
    <source>
        <dbReference type="Proteomes" id="UP000038040"/>
    </source>
</evidence>
<reference evidence="11" key="1">
    <citation type="submission" date="2017-02" db="UniProtKB">
        <authorList>
            <consortium name="WormBaseParasite"/>
        </authorList>
    </citation>
    <scope>IDENTIFICATION</scope>
</reference>
<dbReference type="Gene3D" id="1.10.510.10">
    <property type="entry name" value="Transferase(Phosphotransferase) domain 1"/>
    <property type="match status" value="1"/>
</dbReference>
<evidence type="ECO:0000256" key="5">
    <source>
        <dbReference type="RuleBase" id="RU000304"/>
    </source>
</evidence>
<sequence length="344" mass="39921">MDEDLRDRPVLKLDSRLVCKYEIISVIGKGSFSQVLRVKHRVTNQFFAVKLVSSDCGTVNNELSILSRVSHPYVIKLEEVFKSSSRLFIVMEIAYGGEMYERVVARGRYTELEARQALRMLLKGLVYLHGLRVTHRDLKPENLLYSDRRPEARLLITDFGLAHQKKDDNEKMMETCGTPEYIAPEVLLRVSYTEKVDMWAVGVITYILMSGIMPFDDDCRSRLYTHIITANYVYYQQYWSGSELAKRFVDSLLETNPEMRLSAMEALKHDWIVGERSYLDVKIKARSASDHNPVQRTRSTRSIRSITRSDHGHRVDPREVDRLVNDLQRIAQRRQGSTKHYGII</sequence>
<protein>
    <submittedName>
        <fullName evidence="11">Protein kinase domain-containing protein</fullName>
    </submittedName>
</protein>
<keyword evidence="5" id="KW-0418">Kinase</keyword>
<dbReference type="GO" id="GO:0005524">
    <property type="term" value="F:ATP binding"/>
    <property type="evidence" value="ECO:0007669"/>
    <property type="project" value="UniProtKB-UniRule"/>
</dbReference>
<keyword evidence="2 4" id="KW-0547">Nucleotide-binding</keyword>
<evidence type="ECO:0000259" key="7">
    <source>
        <dbReference type="PROSITE" id="PS50011"/>
    </source>
</evidence>
<dbReference type="AlphaFoldDB" id="A0A0N4UCZ2"/>
<evidence type="ECO:0000256" key="3">
    <source>
        <dbReference type="ARBA" id="ARBA00022840"/>
    </source>
</evidence>
<dbReference type="SMART" id="SM00220">
    <property type="entry name" value="S_TKc"/>
    <property type="match status" value="1"/>
</dbReference>
<keyword evidence="10" id="KW-1185">Reference proteome</keyword>
<dbReference type="SUPFAM" id="SSF56112">
    <property type="entry name" value="Protein kinase-like (PK-like)"/>
    <property type="match status" value="1"/>
</dbReference>
<dbReference type="PANTHER" id="PTHR24347">
    <property type="entry name" value="SERINE/THREONINE-PROTEIN KINASE"/>
    <property type="match status" value="1"/>
</dbReference>
<feature type="compositionally biased region" description="Low complexity" evidence="6">
    <location>
        <begin position="296"/>
        <end position="306"/>
    </location>
</feature>
<dbReference type="STRING" id="318479.A0A0N4UCZ2"/>
<dbReference type="PROSITE" id="PS00107">
    <property type="entry name" value="PROTEIN_KINASE_ATP"/>
    <property type="match status" value="1"/>
</dbReference>
<name>A0A0N4UCZ2_DRAME</name>
<dbReference type="InterPro" id="IPR017441">
    <property type="entry name" value="Protein_kinase_ATP_BS"/>
</dbReference>
<comment type="cofactor">
    <cofactor evidence="1">
        <name>Mg(2+)</name>
        <dbReference type="ChEBI" id="CHEBI:18420"/>
    </cofactor>
</comment>
<evidence type="ECO:0000256" key="6">
    <source>
        <dbReference type="SAM" id="MobiDB-lite"/>
    </source>
</evidence>
<organism evidence="9 11">
    <name type="scientific">Dracunculus medinensis</name>
    <name type="common">Guinea worm</name>
    <dbReference type="NCBI Taxonomy" id="318479"/>
    <lineage>
        <taxon>Eukaryota</taxon>
        <taxon>Metazoa</taxon>
        <taxon>Ecdysozoa</taxon>
        <taxon>Nematoda</taxon>
        <taxon>Chromadorea</taxon>
        <taxon>Rhabditida</taxon>
        <taxon>Spirurina</taxon>
        <taxon>Dracunculoidea</taxon>
        <taxon>Dracunculidae</taxon>
        <taxon>Dracunculus</taxon>
    </lineage>
</organism>
<evidence type="ECO:0000256" key="2">
    <source>
        <dbReference type="ARBA" id="ARBA00022741"/>
    </source>
</evidence>
<dbReference type="Proteomes" id="UP000274756">
    <property type="component" value="Unassembled WGS sequence"/>
</dbReference>
<dbReference type="WBParaSite" id="DME_0000516101-mRNA-1">
    <property type="protein sequence ID" value="DME_0000516101-mRNA-1"/>
    <property type="gene ID" value="DME_0000516101"/>
</dbReference>
<feature type="region of interest" description="Disordered" evidence="6">
    <location>
        <begin position="289"/>
        <end position="315"/>
    </location>
</feature>
<evidence type="ECO:0000256" key="4">
    <source>
        <dbReference type="PROSITE-ProRule" id="PRU10141"/>
    </source>
</evidence>
<dbReference type="InterPro" id="IPR008271">
    <property type="entry name" value="Ser/Thr_kinase_AS"/>
</dbReference>
<feature type="domain" description="Protein kinase" evidence="7">
    <location>
        <begin position="21"/>
        <end position="272"/>
    </location>
</feature>
<dbReference type="Proteomes" id="UP000038040">
    <property type="component" value="Unplaced"/>
</dbReference>
<evidence type="ECO:0000313" key="10">
    <source>
        <dbReference type="Proteomes" id="UP000274756"/>
    </source>
</evidence>